<dbReference type="PANTHER" id="PTHR44591">
    <property type="entry name" value="STRESS RESPONSE REGULATOR PROTEIN 1"/>
    <property type="match status" value="1"/>
</dbReference>
<dbReference type="PROSITE" id="PS50110">
    <property type="entry name" value="RESPONSE_REGULATORY"/>
    <property type="match status" value="1"/>
</dbReference>
<evidence type="ECO:0000259" key="3">
    <source>
        <dbReference type="PROSITE" id="PS50110"/>
    </source>
</evidence>
<dbReference type="CDD" id="cd17574">
    <property type="entry name" value="REC_OmpR"/>
    <property type="match status" value="1"/>
</dbReference>
<dbReference type="SUPFAM" id="SSF52172">
    <property type="entry name" value="CheY-like"/>
    <property type="match status" value="1"/>
</dbReference>
<evidence type="ECO:0000256" key="2">
    <source>
        <dbReference type="PROSITE-ProRule" id="PRU00169"/>
    </source>
</evidence>
<reference evidence="5" key="1">
    <citation type="journal article" date="2019" name="Int. J. Syst. Evol. Microbiol.">
        <title>The Global Catalogue of Microorganisms (GCM) 10K type strain sequencing project: providing services to taxonomists for standard genome sequencing and annotation.</title>
        <authorList>
            <consortium name="The Broad Institute Genomics Platform"/>
            <consortium name="The Broad Institute Genome Sequencing Center for Infectious Disease"/>
            <person name="Wu L."/>
            <person name="Ma J."/>
        </authorList>
    </citation>
    <scope>NUCLEOTIDE SEQUENCE [LARGE SCALE GENOMIC DNA]</scope>
    <source>
        <strain evidence="5">NBRC 102407</strain>
    </source>
</reference>
<dbReference type="Pfam" id="PF00072">
    <property type="entry name" value="Response_reg"/>
    <property type="match status" value="1"/>
</dbReference>
<organism evidence="4 5">
    <name type="scientific">Zoogloea oryzae</name>
    <dbReference type="NCBI Taxonomy" id="310767"/>
    <lineage>
        <taxon>Bacteria</taxon>
        <taxon>Pseudomonadati</taxon>
        <taxon>Pseudomonadota</taxon>
        <taxon>Betaproteobacteria</taxon>
        <taxon>Rhodocyclales</taxon>
        <taxon>Zoogloeaceae</taxon>
        <taxon>Zoogloea</taxon>
    </lineage>
</organism>
<dbReference type="PANTHER" id="PTHR44591:SF3">
    <property type="entry name" value="RESPONSE REGULATORY DOMAIN-CONTAINING PROTEIN"/>
    <property type="match status" value="1"/>
</dbReference>
<evidence type="ECO:0000256" key="1">
    <source>
        <dbReference type="ARBA" id="ARBA00022553"/>
    </source>
</evidence>
<protein>
    <recommendedName>
        <fullName evidence="3">Response regulatory domain-containing protein</fullName>
    </recommendedName>
</protein>
<feature type="modified residue" description="4-aspartylphosphate" evidence="2">
    <location>
        <position position="60"/>
    </location>
</feature>
<evidence type="ECO:0000313" key="4">
    <source>
        <dbReference type="EMBL" id="GLT23385.1"/>
    </source>
</evidence>
<feature type="domain" description="Response regulatory" evidence="3">
    <location>
        <begin position="11"/>
        <end position="101"/>
    </location>
</feature>
<dbReference type="Gene3D" id="3.40.50.2300">
    <property type="match status" value="1"/>
</dbReference>
<dbReference type="EMBL" id="BSPX01000046">
    <property type="protein sequence ID" value="GLT23385.1"/>
    <property type="molecule type" value="Genomic_DNA"/>
</dbReference>
<dbReference type="InterPro" id="IPR050595">
    <property type="entry name" value="Bact_response_regulator"/>
</dbReference>
<gene>
    <name evidence="4" type="ORF">GCM10007933_28510</name>
</gene>
<dbReference type="Proteomes" id="UP001157167">
    <property type="component" value="Unassembled WGS sequence"/>
</dbReference>
<proteinExistence type="predicted"/>
<dbReference type="InterPro" id="IPR001789">
    <property type="entry name" value="Sig_transdc_resp-reg_receiver"/>
</dbReference>
<keyword evidence="5" id="KW-1185">Reference proteome</keyword>
<dbReference type="RefSeq" id="WP_284188590.1">
    <property type="nucleotide sequence ID" value="NZ_BSPX01000046.1"/>
</dbReference>
<sequence length="101" mass="10992">MSNPDTPPPPRVLIVDDDFTARLLEREALEQSGFTVVEASDGAEALAAVDRQPPDLMLLDVGMPGLDGFEVCRRLRRRWAASDLPVIMVTGMDDLASINLA</sequence>
<dbReference type="InterPro" id="IPR011006">
    <property type="entry name" value="CheY-like_superfamily"/>
</dbReference>
<name>A0ABQ6FF65_9RHOO</name>
<keyword evidence="1 2" id="KW-0597">Phosphoprotein</keyword>
<comment type="caution">
    <text evidence="4">The sequence shown here is derived from an EMBL/GenBank/DDBJ whole genome shotgun (WGS) entry which is preliminary data.</text>
</comment>
<evidence type="ECO:0000313" key="5">
    <source>
        <dbReference type="Proteomes" id="UP001157167"/>
    </source>
</evidence>
<dbReference type="SMART" id="SM00448">
    <property type="entry name" value="REC"/>
    <property type="match status" value="1"/>
</dbReference>
<accession>A0ABQ6FF65</accession>